<dbReference type="EMBL" id="BAAAYK010000005">
    <property type="protein sequence ID" value="GAA3352548.1"/>
    <property type="molecule type" value="Genomic_DNA"/>
</dbReference>
<dbReference type="Proteomes" id="UP001500483">
    <property type="component" value="Unassembled WGS sequence"/>
</dbReference>
<feature type="signal peptide" evidence="2">
    <location>
        <begin position="1"/>
        <end position="22"/>
    </location>
</feature>
<dbReference type="RefSeq" id="WP_344923730.1">
    <property type="nucleotide sequence ID" value="NZ_BAAAYK010000003.1"/>
</dbReference>
<dbReference type="PROSITE" id="PS51257">
    <property type="entry name" value="PROKAR_LIPOPROTEIN"/>
    <property type="match status" value="1"/>
</dbReference>
<evidence type="ECO:0000313" key="5">
    <source>
        <dbReference type="EMBL" id="GAA3352751.1"/>
    </source>
</evidence>
<evidence type="ECO:0000313" key="4">
    <source>
        <dbReference type="EMBL" id="GAA3352548.1"/>
    </source>
</evidence>
<sequence length="142" mass="15091">MRTALLCLAACALAGCSTTPQAPAPEQQVRDYFAANDAAARAGARAQQDFFTRTQHPDYADRTCELDGLTVQLEPAMSTLRPDPGYQPDSTGPPRGDVRVVGVEVTVRRDGTIIGRQIGSQHLVLLDGRVHGFAPCPTGDAS</sequence>
<reference evidence="5" key="1">
    <citation type="journal article" date="2014" name="Int. J. Syst. Evol. Microbiol.">
        <title>Complete genome of a new Firmicutes species belonging to the dominant human colonic microbiota ('Ruminococcus bicirculans') reveals two chromosomes and a selective capacity to utilize plant glucans.</title>
        <authorList>
            <consortium name="NISC Comparative Sequencing Program"/>
            <person name="Wegmann U."/>
            <person name="Louis P."/>
            <person name="Goesmann A."/>
            <person name="Henrissat B."/>
            <person name="Duncan S.H."/>
            <person name="Flint H.J."/>
        </authorList>
    </citation>
    <scope>NUCLEOTIDE SEQUENCE</scope>
    <source>
        <strain evidence="5">JCM 9687</strain>
    </source>
</reference>
<protein>
    <recommendedName>
        <fullName evidence="8">Lipoprotein</fullName>
    </recommendedName>
</protein>
<keyword evidence="2" id="KW-0732">Signal</keyword>
<feature type="chain" id="PRO_5045029771" description="Lipoprotein" evidence="2">
    <location>
        <begin position="23"/>
        <end position="142"/>
    </location>
</feature>
<evidence type="ECO:0000256" key="2">
    <source>
        <dbReference type="SAM" id="SignalP"/>
    </source>
</evidence>
<feature type="region of interest" description="Disordered" evidence="1">
    <location>
        <begin position="78"/>
        <end position="97"/>
    </location>
</feature>
<dbReference type="EMBL" id="BAAAYK010000038">
    <property type="protein sequence ID" value="GAA3364858.1"/>
    <property type="molecule type" value="Genomic_DNA"/>
</dbReference>
<evidence type="ECO:0000256" key="1">
    <source>
        <dbReference type="SAM" id="MobiDB-lite"/>
    </source>
</evidence>
<evidence type="ECO:0008006" key="8">
    <source>
        <dbReference type="Google" id="ProtNLM"/>
    </source>
</evidence>
<reference evidence="5" key="3">
    <citation type="submission" date="2023-12" db="EMBL/GenBank/DDBJ databases">
        <authorList>
            <person name="Sun Q."/>
            <person name="Inoue M."/>
        </authorList>
    </citation>
    <scope>NUCLEOTIDE SEQUENCE</scope>
    <source>
        <strain evidence="5">JCM 9687</strain>
    </source>
</reference>
<evidence type="ECO:0000313" key="3">
    <source>
        <dbReference type="EMBL" id="GAA3352366.1"/>
    </source>
</evidence>
<comment type="caution">
    <text evidence="5">The sequence shown here is derived from an EMBL/GenBank/DDBJ whole genome shotgun (WGS) entry which is preliminary data.</text>
</comment>
<dbReference type="EMBL" id="BAAAYK010000007">
    <property type="protein sequence ID" value="GAA3352751.1"/>
    <property type="molecule type" value="Genomic_DNA"/>
</dbReference>
<name>A0ABP6RIV8_9PSEU</name>
<evidence type="ECO:0000313" key="7">
    <source>
        <dbReference type="Proteomes" id="UP001500483"/>
    </source>
</evidence>
<gene>
    <name evidence="3" type="ORF">GCM10020366_01770</name>
    <name evidence="4" type="ORF">GCM10020366_02620</name>
    <name evidence="5" type="ORF">GCM10020366_03560</name>
    <name evidence="6" type="ORF">GCM10020366_62460</name>
</gene>
<organism evidence="5 7">
    <name type="scientific">Saccharopolyspora gregorii</name>
    <dbReference type="NCBI Taxonomy" id="33914"/>
    <lineage>
        <taxon>Bacteria</taxon>
        <taxon>Bacillati</taxon>
        <taxon>Actinomycetota</taxon>
        <taxon>Actinomycetes</taxon>
        <taxon>Pseudonocardiales</taxon>
        <taxon>Pseudonocardiaceae</taxon>
        <taxon>Saccharopolyspora</taxon>
    </lineage>
</organism>
<keyword evidence="7" id="KW-1185">Reference proteome</keyword>
<evidence type="ECO:0000313" key="6">
    <source>
        <dbReference type="EMBL" id="GAA3364858.1"/>
    </source>
</evidence>
<accession>A0ABP6RIV8</accession>
<reference evidence="7" key="2">
    <citation type="journal article" date="2019" name="Int. J. Syst. Evol. Microbiol.">
        <title>The Global Catalogue of Microorganisms (GCM) 10K type strain sequencing project: providing services to taxonomists for standard genome sequencing and annotation.</title>
        <authorList>
            <consortium name="The Broad Institute Genomics Platform"/>
            <consortium name="The Broad Institute Genome Sequencing Center for Infectious Disease"/>
            <person name="Wu L."/>
            <person name="Ma J."/>
        </authorList>
    </citation>
    <scope>NUCLEOTIDE SEQUENCE [LARGE SCALE GENOMIC DNA]</scope>
    <source>
        <strain evidence="7">JCM 9687</strain>
    </source>
</reference>
<proteinExistence type="predicted"/>
<dbReference type="EMBL" id="BAAAYK010000003">
    <property type="protein sequence ID" value="GAA3352366.1"/>
    <property type="molecule type" value="Genomic_DNA"/>
</dbReference>